<dbReference type="EMBL" id="SJKD01000004">
    <property type="protein sequence ID" value="TCC48935.1"/>
    <property type="molecule type" value="Genomic_DNA"/>
</dbReference>
<evidence type="ECO:0000313" key="3">
    <source>
        <dbReference type="Proteomes" id="UP000293342"/>
    </source>
</evidence>
<evidence type="ECO:0000313" key="2">
    <source>
        <dbReference type="EMBL" id="TCC48935.1"/>
    </source>
</evidence>
<dbReference type="Gene3D" id="3.40.630.30">
    <property type="match status" value="1"/>
</dbReference>
<dbReference type="Proteomes" id="UP000293342">
    <property type="component" value="Unassembled WGS sequence"/>
</dbReference>
<dbReference type="PROSITE" id="PS51186">
    <property type="entry name" value="GNAT"/>
    <property type="match status" value="1"/>
</dbReference>
<name>A0A4R0K273_9ACTN</name>
<proteinExistence type="predicted"/>
<evidence type="ECO:0000259" key="1">
    <source>
        <dbReference type="PROSITE" id="PS51186"/>
    </source>
</evidence>
<accession>A0A4R0K273</accession>
<organism evidence="2 3">
    <name type="scientific">Kribbella capetownensis</name>
    <dbReference type="NCBI Taxonomy" id="1572659"/>
    <lineage>
        <taxon>Bacteria</taxon>
        <taxon>Bacillati</taxon>
        <taxon>Actinomycetota</taxon>
        <taxon>Actinomycetes</taxon>
        <taxon>Propionibacteriales</taxon>
        <taxon>Kribbellaceae</taxon>
        <taxon>Kribbella</taxon>
    </lineage>
</organism>
<comment type="caution">
    <text evidence="2">The sequence shown here is derived from an EMBL/GenBank/DDBJ whole genome shotgun (WGS) entry which is preliminary data.</text>
</comment>
<keyword evidence="2" id="KW-0808">Transferase</keyword>
<protein>
    <submittedName>
        <fullName evidence="2">GNAT family N-acetyltransferase</fullName>
    </submittedName>
</protein>
<feature type="domain" description="N-acetyltransferase" evidence="1">
    <location>
        <begin position="147"/>
        <end position="294"/>
    </location>
</feature>
<dbReference type="SUPFAM" id="SSF55729">
    <property type="entry name" value="Acyl-CoA N-acyltransferases (Nat)"/>
    <property type="match status" value="1"/>
</dbReference>
<dbReference type="OrthoDB" id="9799092at2"/>
<dbReference type="InterPro" id="IPR016181">
    <property type="entry name" value="Acyl_CoA_acyltransferase"/>
</dbReference>
<dbReference type="Pfam" id="PF00583">
    <property type="entry name" value="Acetyltransf_1"/>
    <property type="match status" value="1"/>
</dbReference>
<sequence>MAAYNTAVVGFADCTLDEIADGLVEPGFDPSTDGFLVVAADGRPVGYGMALAKGDHEVVGIEVTSAEPEVAAWLLDQTLLRARQMGRARGHAEVAVDAWVYRADESFRALLADRDFTASTTYHRMRIDHTGPVATPDPPAGVVVRRGAFDDATRWTAHEVIIDSFRGQFGFVPRPHDEWVEALGASSTFDWSQLTVLKVDGQAVAVRSCNDEFVEAENCGSVGMLGVVEGFRGRGLAKFLLRDSFAADAVAGRAGTILHVDTNNPTPALGLYLSVGMTPTMIFEGWRRVIPLDT</sequence>
<keyword evidence="3" id="KW-1185">Reference proteome</keyword>
<dbReference type="InterPro" id="IPR000182">
    <property type="entry name" value="GNAT_dom"/>
</dbReference>
<dbReference type="GO" id="GO:0016747">
    <property type="term" value="F:acyltransferase activity, transferring groups other than amino-acyl groups"/>
    <property type="evidence" value="ECO:0007669"/>
    <property type="project" value="InterPro"/>
</dbReference>
<reference evidence="2 3" key="1">
    <citation type="submission" date="2019-02" db="EMBL/GenBank/DDBJ databases">
        <title>Kribbella capetownensis sp. nov. and Kribbella speibonae sp. nov., isolated from soil.</title>
        <authorList>
            <person name="Curtis S.M."/>
            <person name="Norton I."/>
            <person name="Everest G.J."/>
            <person name="Meyers P.R."/>
        </authorList>
    </citation>
    <scope>NUCLEOTIDE SEQUENCE [LARGE SCALE GENOMIC DNA]</scope>
    <source>
        <strain evidence="2 3">YM53</strain>
    </source>
</reference>
<dbReference type="AlphaFoldDB" id="A0A4R0K273"/>
<gene>
    <name evidence="2" type="ORF">E0H75_20450</name>
</gene>